<dbReference type="eggNOG" id="COG2203">
    <property type="taxonomic scope" value="Bacteria"/>
</dbReference>
<organism evidence="2 3">
    <name type="scientific">Methylibium petroleiphilum (strain ATCC BAA-1232 / LMG 22953 / PM1)</name>
    <dbReference type="NCBI Taxonomy" id="420662"/>
    <lineage>
        <taxon>Bacteria</taxon>
        <taxon>Pseudomonadati</taxon>
        <taxon>Pseudomonadota</taxon>
        <taxon>Betaproteobacteria</taxon>
        <taxon>Burkholderiales</taxon>
        <taxon>Sphaerotilaceae</taxon>
        <taxon>Methylibium</taxon>
    </lineage>
</organism>
<dbReference type="PANTHER" id="PTHR43102:SF2">
    <property type="entry name" value="GAF DOMAIN-CONTAINING PROTEIN"/>
    <property type="match status" value="1"/>
</dbReference>
<dbReference type="InterPro" id="IPR043128">
    <property type="entry name" value="Rev_trsase/Diguanyl_cyclase"/>
</dbReference>
<dbReference type="NCBIfam" id="TIGR00254">
    <property type="entry name" value="GGDEF"/>
    <property type="match status" value="1"/>
</dbReference>
<evidence type="ECO:0000313" key="2">
    <source>
        <dbReference type="EMBL" id="ABM96729.1"/>
    </source>
</evidence>
<dbReference type="SUPFAM" id="SSF55781">
    <property type="entry name" value="GAF domain-like"/>
    <property type="match status" value="1"/>
</dbReference>
<dbReference type="PANTHER" id="PTHR43102">
    <property type="entry name" value="SLR1143 PROTEIN"/>
    <property type="match status" value="1"/>
</dbReference>
<dbReference type="AlphaFoldDB" id="A2SME0"/>
<dbReference type="EMBL" id="CP000555">
    <property type="protein sequence ID" value="ABM96729.1"/>
    <property type="molecule type" value="Genomic_DNA"/>
</dbReference>
<dbReference type="Proteomes" id="UP000000366">
    <property type="component" value="Chromosome"/>
</dbReference>
<dbReference type="InterPro" id="IPR003018">
    <property type="entry name" value="GAF"/>
</dbReference>
<dbReference type="SUPFAM" id="SSF55073">
    <property type="entry name" value="Nucleotide cyclase"/>
    <property type="match status" value="1"/>
</dbReference>
<dbReference type="KEGG" id="mpt:Mpe_A3776"/>
<evidence type="ECO:0000313" key="3">
    <source>
        <dbReference type="Proteomes" id="UP000000366"/>
    </source>
</evidence>
<keyword evidence="3" id="KW-1185">Reference proteome</keyword>
<dbReference type="eggNOG" id="COG3706">
    <property type="taxonomic scope" value="Bacteria"/>
</dbReference>
<dbReference type="SMART" id="SM00267">
    <property type="entry name" value="GGDEF"/>
    <property type="match status" value="1"/>
</dbReference>
<dbReference type="HOGENOM" id="CLU_000445_11_32_4"/>
<accession>A2SME0</accession>
<dbReference type="Gene3D" id="3.30.450.40">
    <property type="match status" value="1"/>
</dbReference>
<reference evidence="2 3" key="1">
    <citation type="journal article" date="2007" name="J. Bacteriol.">
        <title>Whole-genome analysis of the methyl tert-butyl ether-degrading beta-proteobacterium Methylibium petroleiphilum PM1.</title>
        <authorList>
            <person name="Kane S.R."/>
            <person name="Chakicherla A.Y."/>
            <person name="Chain P.S.G."/>
            <person name="Schmidt R."/>
            <person name="Shin M.W."/>
            <person name="Legler T.C."/>
            <person name="Scow K.M."/>
            <person name="Larimer F.W."/>
            <person name="Lucas S.M."/>
            <person name="Richardson P.M."/>
            <person name="Hristova K.R."/>
        </authorList>
    </citation>
    <scope>NUCLEOTIDE SEQUENCE [LARGE SCALE GENOMIC DNA]</scope>
    <source>
        <strain evidence="3">ATCC BAA-1232 / LMG 22953 / PM1</strain>
    </source>
</reference>
<protein>
    <recommendedName>
        <fullName evidence="1">GGDEF domain-containing protein</fullName>
    </recommendedName>
</protein>
<dbReference type="PROSITE" id="PS50887">
    <property type="entry name" value="GGDEF"/>
    <property type="match status" value="1"/>
</dbReference>
<dbReference type="CDD" id="cd01949">
    <property type="entry name" value="GGDEF"/>
    <property type="match status" value="1"/>
</dbReference>
<dbReference type="Gene3D" id="3.30.70.270">
    <property type="match status" value="1"/>
</dbReference>
<dbReference type="Pfam" id="PF00990">
    <property type="entry name" value="GGDEF"/>
    <property type="match status" value="1"/>
</dbReference>
<dbReference type="RefSeq" id="WP_011831349.1">
    <property type="nucleotide sequence ID" value="NC_008825.1"/>
</dbReference>
<evidence type="ECO:0000259" key="1">
    <source>
        <dbReference type="PROSITE" id="PS50887"/>
    </source>
</evidence>
<dbReference type="InterPro" id="IPR000160">
    <property type="entry name" value="GGDEF_dom"/>
</dbReference>
<feature type="domain" description="GGDEF" evidence="1">
    <location>
        <begin position="217"/>
        <end position="347"/>
    </location>
</feature>
<name>A2SME0_METPP</name>
<dbReference type="InterPro" id="IPR029016">
    <property type="entry name" value="GAF-like_dom_sf"/>
</dbReference>
<proteinExistence type="predicted"/>
<dbReference type="Pfam" id="PF01590">
    <property type="entry name" value="GAF"/>
    <property type="match status" value="1"/>
</dbReference>
<sequence>MAQVSSGTTIAGAWSGAAMSPAEAESQRLAALYRYGVLETGSEPAFDAITELAACICDTQASLISLVDRDRLWFKAQTGFEGDSAPRTHAPCAQAIEQADDRLLLADPAGDPRFAAHPALGAAGGWHTYAGAPLVTPQGWAVGTLCVLDRTARSLSSRQQHALRLLAEQAVAQLELRRASALLDLQGNTDEVTGLWNRTAFERRLAQEWTRWSRHGGDLALLAVDLDHFKHFNDLHGHPVGDEALRQAAQGLEGSLRGHDVLAHCGAGEFSVLLPSTDTGGAMAAAERMRVALAAVPWVVEPLTASIGVAVAVHAADIEPIALTRRAHRGLTHAKAQGRNCVELCLT</sequence>
<dbReference type="STRING" id="420662.Mpe_A3776"/>
<dbReference type="SMART" id="SM00065">
    <property type="entry name" value="GAF"/>
    <property type="match status" value="1"/>
</dbReference>
<gene>
    <name evidence="2" type="ordered locus">Mpe_A3776</name>
</gene>
<dbReference type="InterPro" id="IPR029787">
    <property type="entry name" value="Nucleotide_cyclase"/>
</dbReference>